<feature type="transmembrane region" description="Helical" evidence="7">
    <location>
        <begin position="134"/>
        <end position="151"/>
    </location>
</feature>
<keyword evidence="4 7" id="KW-0812">Transmembrane</keyword>
<feature type="transmembrane region" description="Helical" evidence="7">
    <location>
        <begin position="359"/>
        <end position="380"/>
    </location>
</feature>
<reference evidence="8 9" key="1">
    <citation type="submission" date="2020-08" db="EMBL/GenBank/DDBJ databases">
        <title>Genome public.</title>
        <authorList>
            <person name="Liu C."/>
            <person name="Sun Q."/>
        </authorList>
    </citation>
    <scope>NUCLEOTIDE SEQUENCE [LARGE SCALE GENOMIC DNA]</scope>
    <source>
        <strain evidence="8 9">BX4</strain>
    </source>
</reference>
<organism evidence="8 9">
    <name type="scientific">Eubacterium segne</name>
    <dbReference type="NCBI Taxonomy" id="2763045"/>
    <lineage>
        <taxon>Bacteria</taxon>
        <taxon>Bacillati</taxon>
        <taxon>Bacillota</taxon>
        <taxon>Clostridia</taxon>
        <taxon>Eubacteriales</taxon>
        <taxon>Eubacteriaceae</taxon>
        <taxon>Eubacterium</taxon>
    </lineage>
</organism>
<evidence type="ECO:0000256" key="1">
    <source>
        <dbReference type="ARBA" id="ARBA00004651"/>
    </source>
</evidence>
<name>A0ABR7F434_9FIRM</name>
<feature type="transmembrane region" description="Helical" evidence="7">
    <location>
        <begin position="55"/>
        <end position="82"/>
    </location>
</feature>
<feature type="transmembrane region" description="Helical" evidence="7">
    <location>
        <begin position="163"/>
        <end position="190"/>
    </location>
</feature>
<feature type="transmembrane region" description="Helical" evidence="7">
    <location>
        <begin position="320"/>
        <end position="339"/>
    </location>
</feature>
<evidence type="ECO:0000256" key="2">
    <source>
        <dbReference type="ARBA" id="ARBA00022448"/>
    </source>
</evidence>
<evidence type="ECO:0000256" key="5">
    <source>
        <dbReference type="ARBA" id="ARBA00022989"/>
    </source>
</evidence>
<keyword evidence="3" id="KW-1003">Cell membrane</keyword>
<dbReference type="RefSeq" id="WP_118589492.1">
    <property type="nucleotide sequence ID" value="NZ_JACOOZ010000004.1"/>
</dbReference>
<keyword evidence="6 7" id="KW-0472">Membrane</keyword>
<gene>
    <name evidence="8" type="ORF">H8S00_06940</name>
</gene>
<feature type="transmembrane region" description="Helical" evidence="7">
    <location>
        <begin position="239"/>
        <end position="258"/>
    </location>
</feature>
<protein>
    <submittedName>
        <fullName evidence="8">MATE family efflux transporter</fullName>
    </submittedName>
</protein>
<feature type="transmembrane region" description="Helical" evidence="7">
    <location>
        <begin position="196"/>
        <end position="218"/>
    </location>
</feature>
<keyword evidence="5 7" id="KW-1133">Transmembrane helix</keyword>
<feature type="transmembrane region" description="Helical" evidence="7">
    <location>
        <begin position="387"/>
        <end position="409"/>
    </location>
</feature>
<dbReference type="InterPro" id="IPR002528">
    <property type="entry name" value="MATE_fam"/>
</dbReference>
<evidence type="ECO:0000313" key="9">
    <source>
        <dbReference type="Proteomes" id="UP000597877"/>
    </source>
</evidence>
<evidence type="ECO:0000256" key="4">
    <source>
        <dbReference type="ARBA" id="ARBA00022692"/>
    </source>
</evidence>
<dbReference type="InterPro" id="IPR048279">
    <property type="entry name" value="MdtK-like"/>
</dbReference>
<accession>A0ABR7F434</accession>
<evidence type="ECO:0000256" key="7">
    <source>
        <dbReference type="SAM" id="Phobius"/>
    </source>
</evidence>
<feature type="transmembrane region" description="Helical" evidence="7">
    <location>
        <begin position="12"/>
        <end position="35"/>
    </location>
</feature>
<dbReference type="InterPro" id="IPR052031">
    <property type="entry name" value="Membrane_Transporter-Flippase"/>
</dbReference>
<keyword evidence="9" id="KW-1185">Reference proteome</keyword>
<feature type="transmembrane region" description="Helical" evidence="7">
    <location>
        <begin position="264"/>
        <end position="282"/>
    </location>
</feature>
<keyword evidence="2" id="KW-0813">Transport</keyword>
<dbReference type="Pfam" id="PF01554">
    <property type="entry name" value="MatE"/>
    <property type="match status" value="2"/>
</dbReference>
<dbReference type="Proteomes" id="UP000597877">
    <property type="component" value="Unassembled WGS sequence"/>
</dbReference>
<feature type="transmembrane region" description="Helical" evidence="7">
    <location>
        <begin position="94"/>
        <end position="114"/>
    </location>
</feature>
<comment type="subcellular location">
    <subcellularLocation>
        <location evidence="1">Cell membrane</location>
        <topology evidence="1">Multi-pass membrane protein</topology>
    </subcellularLocation>
</comment>
<dbReference type="PIRSF" id="PIRSF006603">
    <property type="entry name" value="DinF"/>
    <property type="match status" value="1"/>
</dbReference>
<evidence type="ECO:0000256" key="6">
    <source>
        <dbReference type="ARBA" id="ARBA00023136"/>
    </source>
</evidence>
<dbReference type="PANTHER" id="PTHR43549">
    <property type="entry name" value="MULTIDRUG RESISTANCE PROTEIN YPNP-RELATED"/>
    <property type="match status" value="1"/>
</dbReference>
<evidence type="ECO:0000313" key="8">
    <source>
        <dbReference type="EMBL" id="MBC5667714.1"/>
    </source>
</evidence>
<dbReference type="PANTHER" id="PTHR43549:SF3">
    <property type="entry name" value="MULTIDRUG RESISTANCE PROTEIN YPNP-RELATED"/>
    <property type="match status" value="1"/>
</dbReference>
<comment type="caution">
    <text evidence="8">The sequence shown here is derived from an EMBL/GenBank/DDBJ whole genome shotgun (WGS) entry which is preliminary data.</text>
</comment>
<proteinExistence type="predicted"/>
<dbReference type="NCBIfam" id="TIGR00797">
    <property type="entry name" value="matE"/>
    <property type="match status" value="1"/>
</dbReference>
<evidence type="ECO:0000256" key="3">
    <source>
        <dbReference type="ARBA" id="ARBA00022475"/>
    </source>
</evidence>
<sequence length="445" mass="48208">MNQTFMKEKPIFPLVLSMALPMTISMLVNALYNIVDSYFVASISESAMTALSLVYPIQNIVTAVTVGFGIGINALVAFFLGADNKHMANRATSLGMLCNFIHGILLTIICISIMPGYLGLFTEDAGVISQGLTYSHIVFAFSIPISVSISFEKIFQAVGRMKVSMVCMMIGCVANIILDPFFIFGIGFFPKLGIEGAAIATVIGQIATLLGYVLVYFLRPMPVKIRISDMGFDLTLLKRLYVVGFPATLNLALPSLQVSVLNRILSVYSGSYVLVLGAYYKLQTFLYLTANGVVQGMRPLISYNYGAGEKVRVQKIFKTALSIIIAVMALGTVLCLWIPQYLIGLFSDNEATIEIGCTALRFISAGFIVSSLSITVSGSLEALGKGFSSLVISMLRYIVVMLGLAFILNHFYGTYGVWASFGVTELITALFAYVIHKKSGCGAVK</sequence>
<feature type="transmembrane region" description="Helical" evidence="7">
    <location>
        <begin position="415"/>
        <end position="435"/>
    </location>
</feature>
<dbReference type="EMBL" id="JACOOZ010000004">
    <property type="protein sequence ID" value="MBC5667714.1"/>
    <property type="molecule type" value="Genomic_DNA"/>
</dbReference>